<dbReference type="InterPro" id="IPR058792">
    <property type="entry name" value="Beta-barrel_RND_2"/>
</dbReference>
<evidence type="ECO:0000259" key="3">
    <source>
        <dbReference type="Pfam" id="PF25919"/>
    </source>
</evidence>
<proteinExistence type="inferred from homology"/>
<organism evidence="5 6">
    <name type="scientific">Gaetbulibacter aquiaggeris</name>
    <dbReference type="NCBI Taxonomy" id="1735373"/>
    <lineage>
        <taxon>Bacteria</taxon>
        <taxon>Pseudomonadati</taxon>
        <taxon>Bacteroidota</taxon>
        <taxon>Flavobacteriia</taxon>
        <taxon>Flavobacteriales</taxon>
        <taxon>Flavobacteriaceae</taxon>
        <taxon>Gaetbulibacter</taxon>
    </lineage>
</organism>
<keyword evidence="6" id="KW-1185">Reference proteome</keyword>
<reference evidence="5 6" key="1">
    <citation type="submission" date="2024-02" db="EMBL/GenBank/DDBJ databases">
        <title>A Gaetbulibacter species isolated from tidal flats and genomic insights of their niches.</title>
        <authorList>
            <person name="Ye Y."/>
        </authorList>
    </citation>
    <scope>NUCLEOTIDE SEQUENCE [LARGE SCALE GENOMIC DNA]</scope>
    <source>
        <strain evidence="5 6">KEM-8</strain>
    </source>
</reference>
<gene>
    <name evidence="5" type="ORF">V8G56_14365</name>
</gene>
<dbReference type="PANTHER" id="PTHR30097:SF4">
    <property type="entry name" value="SLR6042 PROTEIN"/>
    <property type="match status" value="1"/>
</dbReference>
<dbReference type="InterPro" id="IPR058790">
    <property type="entry name" value="BSH_CusB"/>
</dbReference>
<dbReference type="NCBIfam" id="TIGR01730">
    <property type="entry name" value="RND_mfp"/>
    <property type="match status" value="1"/>
</dbReference>
<evidence type="ECO:0000256" key="1">
    <source>
        <dbReference type="ARBA" id="ARBA00009477"/>
    </source>
</evidence>
<dbReference type="Gene3D" id="2.40.420.20">
    <property type="match status" value="1"/>
</dbReference>
<dbReference type="RefSeq" id="WP_395439155.1">
    <property type="nucleotide sequence ID" value="NZ_JBAWKC010000005.1"/>
</dbReference>
<evidence type="ECO:0000259" key="4">
    <source>
        <dbReference type="Pfam" id="PF25954"/>
    </source>
</evidence>
<dbReference type="Proteomes" id="UP001610104">
    <property type="component" value="Unassembled WGS sequence"/>
</dbReference>
<sequence length="387" mass="43179">MITMFNNFKNIISLIGFLIIVSVSLVSCNSKNKEDVITIETSESSEKDMITITDAQFVSSEMELGKITKHEFITSVKANGMFDVPPENKATVSAYFAGYVKNISLLPGDIVKKGQVLFTLENPEYIQIQQDFLEAKSKLNYLKADYERQKTLVADNVTSQKNYLKAESDYKVTLAQYQSLQKKLSLMNINSNTLTGDSIRSIMNVMSPISGIVTSIEVSKGMFLNPSDIAMTVTNTDHLHLELKIFENDLPFVKVEQPIKIHLQNNSSQVYNGSVHLINRAINPTERTIDIHGDLENPDDAKLFAPGMYLEADIITSSNVFDALPTEAVINFENTNYAILKQNVTSFKKVPVQIGQSSNGFIQILNANDFDPNSEFITKGAFNLITE</sequence>
<dbReference type="Gene3D" id="1.10.287.470">
    <property type="entry name" value="Helix hairpin bin"/>
    <property type="match status" value="1"/>
</dbReference>
<dbReference type="Gene3D" id="2.40.30.170">
    <property type="match status" value="1"/>
</dbReference>
<evidence type="ECO:0000313" key="5">
    <source>
        <dbReference type="EMBL" id="MFH6769933.1"/>
    </source>
</evidence>
<dbReference type="EMBL" id="JBAWKC010000005">
    <property type="protein sequence ID" value="MFH6769933.1"/>
    <property type="molecule type" value="Genomic_DNA"/>
</dbReference>
<feature type="domain" description="CusB-like barrel-sandwich hybrid" evidence="3">
    <location>
        <begin position="90"/>
        <end position="229"/>
    </location>
</feature>
<comment type="caution">
    <text evidence="5">The sequence shown here is derived from an EMBL/GenBank/DDBJ whole genome shotgun (WGS) entry which is preliminary data.</text>
</comment>
<comment type="similarity">
    <text evidence="1">Belongs to the membrane fusion protein (MFP) (TC 8.A.1) family.</text>
</comment>
<keyword evidence="2" id="KW-0813">Transport</keyword>
<name>A0ABW7MVW8_9FLAO</name>
<dbReference type="PANTHER" id="PTHR30097">
    <property type="entry name" value="CATION EFFLUX SYSTEM PROTEIN CUSB"/>
    <property type="match status" value="1"/>
</dbReference>
<feature type="domain" description="CusB-like beta-barrel" evidence="4">
    <location>
        <begin position="241"/>
        <end position="315"/>
    </location>
</feature>
<evidence type="ECO:0000313" key="6">
    <source>
        <dbReference type="Proteomes" id="UP001610104"/>
    </source>
</evidence>
<dbReference type="SUPFAM" id="SSF111369">
    <property type="entry name" value="HlyD-like secretion proteins"/>
    <property type="match status" value="1"/>
</dbReference>
<dbReference type="Pfam" id="PF25919">
    <property type="entry name" value="BSH_CusB"/>
    <property type="match status" value="1"/>
</dbReference>
<dbReference type="InterPro" id="IPR006143">
    <property type="entry name" value="RND_pump_MFP"/>
</dbReference>
<protein>
    <submittedName>
        <fullName evidence="5">Efflux RND transporter periplasmic adaptor subunit</fullName>
    </submittedName>
</protein>
<dbReference type="InterPro" id="IPR051909">
    <property type="entry name" value="MFP_Cation_Efflux"/>
</dbReference>
<dbReference type="Gene3D" id="2.40.50.100">
    <property type="match status" value="1"/>
</dbReference>
<accession>A0ABW7MVW8</accession>
<evidence type="ECO:0000256" key="2">
    <source>
        <dbReference type="ARBA" id="ARBA00022448"/>
    </source>
</evidence>
<dbReference type="Pfam" id="PF25954">
    <property type="entry name" value="Beta-barrel_RND_2"/>
    <property type="match status" value="1"/>
</dbReference>